<dbReference type="FunFam" id="2.60.40.10:FF:000032">
    <property type="entry name" value="palladin isoform X1"/>
    <property type="match status" value="1"/>
</dbReference>
<keyword evidence="6" id="KW-0812">Transmembrane</keyword>
<name>A0A8T2K4X4_9PIPI</name>
<evidence type="ECO:0000256" key="5">
    <source>
        <dbReference type="ARBA" id="ARBA00023319"/>
    </source>
</evidence>
<dbReference type="Proteomes" id="UP000812440">
    <property type="component" value="Chromosome 2"/>
</dbReference>
<dbReference type="PANTHER" id="PTHR11640:SF31">
    <property type="entry name" value="IRREGULAR CHIASM C-ROUGHEST PROTEIN-RELATED"/>
    <property type="match status" value="1"/>
</dbReference>
<dbReference type="GO" id="GO:0005886">
    <property type="term" value="C:plasma membrane"/>
    <property type="evidence" value="ECO:0007669"/>
    <property type="project" value="TreeGrafter"/>
</dbReference>
<evidence type="ECO:0000256" key="7">
    <source>
        <dbReference type="SAM" id="SignalP"/>
    </source>
</evidence>
<dbReference type="InterPro" id="IPR036179">
    <property type="entry name" value="Ig-like_dom_sf"/>
</dbReference>
<dbReference type="AlphaFoldDB" id="A0A8T2K4X4"/>
<keyword evidence="3" id="KW-1015">Disulfide bond</keyword>
<dbReference type="PROSITE" id="PS50835">
    <property type="entry name" value="IG_LIKE"/>
    <property type="match status" value="2"/>
</dbReference>
<keyword evidence="2 6" id="KW-0472">Membrane</keyword>
<evidence type="ECO:0000256" key="3">
    <source>
        <dbReference type="ARBA" id="ARBA00023157"/>
    </source>
</evidence>
<evidence type="ECO:0000256" key="2">
    <source>
        <dbReference type="ARBA" id="ARBA00023136"/>
    </source>
</evidence>
<keyword evidence="7" id="KW-0732">Signal</keyword>
<dbReference type="GO" id="GO:0050839">
    <property type="term" value="F:cell adhesion molecule binding"/>
    <property type="evidence" value="ECO:0007669"/>
    <property type="project" value="TreeGrafter"/>
</dbReference>
<dbReference type="InterPro" id="IPR003598">
    <property type="entry name" value="Ig_sub2"/>
</dbReference>
<gene>
    <name evidence="9" type="ORF">GDO86_002918</name>
</gene>
<proteinExistence type="predicted"/>
<feature type="transmembrane region" description="Helical" evidence="6">
    <location>
        <begin position="220"/>
        <end position="238"/>
    </location>
</feature>
<dbReference type="EMBL" id="JAACNH010000002">
    <property type="protein sequence ID" value="KAG8450437.1"/>
    <property type="molecule type" value="Genomic_DNA"/>
</dbReference>
<dbReference type="InterPro" id="IPR007110">
    <property type="entry name" value="Ig-like_dom"/>
</dbReference>
<dbReference type="InterPro" id="IPR003599">
    <property type="entry name" value="Ig_sub"/>
</dbReference>
<evidence type="ECO:0000256" key="6">
    <source>
        <dbReference type="SAM" id="Phobius"/>
    </source>
</evidence>
<evidence type="ECO:0000259" key="8">
    <source>
        <dbReference type="PROSITE" id="PS50835"/>
    </source>
</evidence>
<protein>
    <recommendedName>
        <fullName evidence="8">Ig-like domain-containing protein</fullName>
    </recommendedName>
</protein>
<comment type="subcellular location">
    <subcellularLocation>
        <location evidence="1">Membrane</location>
        <topology evidence="1">Single-pass type I membrane protein</topology>
    </subcellularLocation>
</comment>
<evidence type="ECO:0000256" key="4">
    <source>
        <dbReference type="ARBA" id="ARBA00023180"/>
    </source>
</evidence>
<dbReference type="InterPro" id="IPR013783">
    <property type="entry name" value="Ig-like_fold"/>
</dbReference>
<dbReference type="InterPro" id="IPR013151">
    <property type="entry name" value="Immunoglobulin_dom"/>
</dbReference>
<feature type="domain" description="Ig-like" evidence="8">
    <location>
        <begin position="115"/>
        <end position="206"/>
    </location>
</feature>
<feature type="domain" description="Ig-like" evidence="8">
    <location>
        <begin position="29"/>
        <end position="106"/>
    </location>
</feature>
<dbReference type="SMART" id="SM00408">
    <property type="entry name" value="IGc2"/>
    <property type="match status" value="1"/>
</dbReference>
<keyword evidence="5" id="KW-0393">Immunoglobulin domain</keyword>
<evidence type="ECO:0000313" key="10">
    <source>
        <dbReference type="Proteomes" id="UP000812440"/>
    </source>
</evidence>
<organism evidence="9 10">
    <name type="scientific">Hymenochirus boettgeri</name>
    <name type="common">Congo dwarf clawed frog</name>
    <dbReference type="NCBI Taxonomy" id="247094"/>
    <lineage>
        <taxon>Eukaryota</taxon>
        <taxon>Metazoa</taxon>
        <taxon>Chordata</taxon>
        <taxon>Craniata</taxon>
        <taxon>Vertebrata</taxon>
        <taxon>Euteleostomi</taxon>
        <taxon>Amphibia</taxon>
        <taxon>Batrachia</taxon>
        <taxon>Anura</taxon>
        <taxon>Pipoidea</taxon>
        <taxon>Pipidae</taxon>
        <taxon>Pipinae</taxon>
        <taxon>Hymenochirus</taxon>
    </lineage>
</organism>
<dbReference type="GO" id="GO:0005911">
    <property type="term" value="C:cell-cell junction"/>
    <property type="evidence" value="ECO:0007669"/>
    <property type="project" value="TreeGrafter"/>
</dbReference>
<dbReference type="GO" id="GO:0098609">
    <property type="term" value="P:cell-cell adhesion"/>
    <property type="evidence" value="ECO:0007669"/>
    <property type="project" value="TreeGrafter"/>
</dbReference>
<feature type="chain" id="PRO_5035765587" description="Ig-like domain-containing protein" evidence="7">
    <location>
        <begin position="21"/>
        <end position="256"/>
    </location>
</feature>
<accession>A0A8T2K4X4</accession>
<dbReference type="CDD" id="cd00096">
    <property type="entry name" value="Ig"/>
    <property type="match status" value="1"/>
</dbReference>
<dbReference type="OrthoDB" id="6106100at2759"/>
<dbReference type="InterPro" id="IPR051275">
    <property type="entry name" value="Cell_adhesion_signaling"/>
</dbReference>
<reference evidence="9" key="1">
    <citation type="thesis" date="2020" institute="ProQuest LLC" country="789 East Eisenhower Parkway, Ann Arbor, MI, USA">
        <title>Comparative Genomics and Chromosome Evolution.</title>
        <authorList>
            <person name="Mudd A.B."/>
        </authorList>
    </citation>
    <scope>NUCLEOTIDE SEQUENCE</scope>
    <source>
        <strain evidence="9">Female2</strain>
        <tissue evidence="9">Blood</tissue>
    </source>
</reference>
<sequence>MQLGWMLVFGPLLVVYHVTAVGLFLNERPESFVLPCKIHESATLKCEVHNHTKDEVLNWYRGNRQVDVSSKNSVNSSHVCVYPLTPEDNGIEFSCVLNRDSAVKVTVTLDVQFSPILGGESYLTTEVGNNVQLTCSVKANPQAEMSWRKNGSIITLVKSRYEQFVTSDIFRLNINKVEETDAGIYSCVAAIINKNGTTTITTREIELVVKGRKDALPVEAIAAAAVVGALIILFAMFARRDKIFSKCMKKQEDTSL</sequence>
<dbReference type="SMART" id="SM00409">
    <property type="entry name" value="IG"/>
    <property type="match status" value="2"/>
</dbReference>
<keyword evidence="6" id="KW-1133">Transmembrane helix</keyword>
<dbReference type="PANTHER" id="PTHR11640">
    <property type="entry name" value="NEPHRIN"/>
    <property type="match status" value="1"/>
</dbReference>
<keyword evidence="10" id="KW-1185">Reference proteome</keyword>
<evidence type="ECO:0000313" key="9">
    <source>
        <dbReference type="EMBL" id="KAG8450437.1"/>
    </source>
</evidence>
<dbReference type="Gene3D" id="2.60.40.10">
    <property type="entry name" value="Immunoglobulins"/>
    <property type="match status" value="2"/>
</dbReference>
<evidence type="ECO:0000256" key="1">
    <source>
        <dbReference type="ARBA" id="ARBA00004479"/>
    </source>
</evidence>
<dbReference type="SUPFAM" id="SSF48726">
    <property type="entry name" value="Immunoglobulin"/>
    <property type="match status" value="2"/>
</dbReference>
<feature type="signal peptide" evidence="7">
    <location>
        <begin position="1"/>
        <end position="20"/>
    </location>
</feature>
<dbReference type="Pfam" id="PF00047">
    <property type="entry name" value="ig"/>
    <property type="match status" value="2"/>
</dbReference>
<keyword evidence="4" id="KW-0325">Glycoprotein</keyword>
<comment type="caution">
    <text evidence="9">The sequence shown here is derived from an EMBL/GenBank/DDBJ whole genome shotgun (WGS) entry which is preliminary data.</text>
</comment>